<evidence type="ECO:0000313" key="2">
    <source>
        <dbReference type="EMBL" id="NEY70585.1"/>
    </source>
</evidence>
<organism evidence="2 3">
    <name type="scientific">Bacillus mesophilus</name>
    <dbReference type="NCBI Taxonomy" id="1808955"/>
    <lineage>
        <taxon>Bacteria</taxon>
        <taxon>Bacillati</taxon>
        <taxon>Bacillota</taxon>
        <taxon>Bacilli</taxon>
        <taxon>Bacillales</taxon>
        <taxon>Bacillaceae</taxon>
        <taxon>Bacillus</taxon>
    </lineage>
</organism>
<dbReference type="RefSeq" id="WP_163177323.1">
    <property type="nucleotide sequence ID" value="NZ_JAAIWM010000001.1"/>
</dbReference>
<feature type="domain" description="Ribosome maturation factor RimP C-terminal" evidence="1">
    <location>
        <begin position="200"/>
        <end position="246"/>
    </location>
</feature>
<gene>
    <name evidence="2" type="ORF">G4D63_02420</name>
</gene>
<dbReference type="Pfam" id="PF17384">
    <property type="entry name" value="DUF150_C"/>
    <property type="match status" value="1"/>
</dbReference>
<dbReference type="InterPro" id="IPR028998">
    <property type="entry name" value="RimP_C"/>
</dbReference>
<accession>A0A6M0Q2H5</accession>
<sequence length="249" mass="28631">MMENENVCNEFRCPEFVPANAPDDFCIPEECCPDKIPQPKFPSPNSCLSEEELEEVEANLEEVNNLLLDLGLSGEREPNEIFKEAFDGLVGQQVIVKLNCPSLIREGKNMSVKGRVYLVGQDFVLLKRKKSDVLVRFKQVLLIKLKNRYAEPESEARLNDIDPCFRRRLTFNFGEVVSSSPELIQLFFRLNLKIYLMLLIGETVKVSLDGRKMKGKICEVHDESFTIKMKKKEREIPMNNVCKISLLKK</sequence>
<keyword evidence="3" id="KW-1185">Reference proteome</keyword>
<dbReference type="AlphaFoldDB" id="A0A6M0Q2H5"/>
<comment type="caution">
    <text evidence="2">The sequence shown here is derived from an EMBL/GenBank/DDBJ whole genome shotgun (WGS) entry which is preliminary data.</text>
</comment>
<evidence type="ECO:0000259" key="1">
    <source>
        <dbReference type="Pfam" id="PF17384"/>
    </source>
</evidence>
<protein>
    <recommendedName>
        <fullName evidence="1">Ribosome maturation factor RimP C-terminal domain-containing protein</fullName>
    </recommendedName>
</protein>
<dbReference type="EMBL" id="JAAIWM010000001">
    <property type="protein sequence ID" value="NEY70585.1"/>
    <property type="molecule type" value="Genomic_DNA"/>
</dbReference>
<dbReference type="Proteomes" id="UP000481043">
    <property type="component" value="Unassembled WGS sequence"/>
</dbReference>
<evidence type="ECO:0000313" key="3">
    <source>
        <dbReference type="Proteomes" id="UP000481043"/>
    </source>
</evidence>
<name>A0A6M0Q2H5_9BACI</name>
<reference evidence="2 3" key="1">
    <citation type="submission" date="2020-02" db="EMBL/GenBank/DDBJ databases">
        <title>Bacillus aquiflavi sp. nov., isolated from yellow water of strong flavor Chinese baijiu in Yibin region of China.</title>
        <authorList>
            <person name="Xie J."/>
        </authorList>
    </citation>
    <scope>NUCLEOTIDE SEQUENCE [LARGE SCALE GENOMIC DNA]</scope>
    <source>
        <strain evidence="2 3">SA4</strain>
    </source>
</reference>
<proteinExistence type="predicted"/>